<keyword evidence="1" id="KW-0812">Transmembrane</keyword>
<evidence type="ECO:0000256" key="1">
    <source>
        <dbReference type="SAM" id="Phobius"/>
    </source>
</evidence>
<dbReference type="PANTHER" id="PTHR41260:SF1">
    <property type="entry name" value="PROTEIN ECSC"/>
    <property type="match status" value="1"/>
</dbReference>
<proteinExistence type="predicted"/>
<evidence type="ECO:0000313" key="2">
    <source>
        <dbReference type="EMBL" id="EHG21370.1"/>
    </source>
</evidence>
<dbReference type="EMBL" id="ACZM01000007">
    <property type="protein sequence ID" value="EHG21370.1"/>
    <property type="molecule type" value="Genomic_DNA"/>
</dbReference>
<dbReference type="Proteomes" id="UP000004129">
    <property type="component" value="Unassembled WGS sequence"/>
</dbReference>
<organism evidence="2 3">
    <name type="scientific">Selenomonas infelix ATCC 43532</name>
    <dbReference type="NCBI Taxonomy" id="679201"/>
    <lineage>
        <taxon>Bacteria</taxon>
        <taxon>Bacillati</taxon>
        <taxon>Bacillota</taxon>
        <taxon>Negativicutes</taxon>
        <taxon>Selenomonadales</taxon>
        <taxon>Selenomonadaceae</taxon>
        <taxon>Selenomonas</taxon>
    </lineage>
</organism>
<evidence type="ECO:0000313" key="3">
    <source>
        <dbReference type="Proteomes" id="UP000004129"/>
    </source>
</evidence>
<dbReference type="Pfam" id="PF12787">
    <property type="entry name" value="EcsC"/>
    <property type="match status" value="1"/>
</dbReference>
<dbReference type="InterPro" id="IPR024787">
    <property type="entry name" value="EcsC"/>
</dbReference>
<evidence type="ECO:0008006" key="4">
    <source>
        <dbReference type="Google" id="ProtNLM"/>
    </source>
</evidence>
<keyword evidence="3" id="KW-1185">Reference proteome</keyword>
<dbReference type="PANTHER" id="PTHR41260">
    <property type="entry name" value="PROTEIN ECSC"/>
    <property type="match status" value="1"/>
</dbReference>
<dbReference type="STRING" id="679201.HMPREF9334_00787"/>
<gene>
    <name evidence="2" type="ORF">HMPREF9334_00787</name>
</gene>
<keyword evidence="1" id="KW-1133">Transmembrane helix</keyword>
<keyword evidence="1" id="KW-0472">Membrane</keyword>
<dbReference type="OrthoDB" id="2737310at2"/>
<dbReference type="PATRIC" id="fig|679201.3.peg.795"/>
<sequence length="261" mass="28437">MKEQTAYEEMQVRKIEEWKGEEIGGFSRKLGALFRPVGNLIDAVIPQSALEHALDGIGSAGNFLTDEKDILKGADVSAIHELRTKDLAVSDHLANEVHNMAILMAAGAGGLITPIVADIPALLVLSMRTIHKIGLCYGYETNTAQEQLYALQILSIVAANATEEKRAAIDELTLLKAALRSPQNALIEKDAQDRRSLLIHQLCRQLGTNLAKRKAAQLIPGVGTVVAIAVNGSFIRDLGYAAIRSYQERWLTDNDKWSDVG</sequence>
<dbReference type="RefSeq" id="WP_006692237.1">
    <property type="nucleotide sequence ID" value="NZ_JH376798.1"/>
</dbReference>
<comment type="caution">
    <text evidence="2">The sequence shown here is derived from an EMBL/GenBank/DDBJ whole genome shotgun (WGS) entry which is preliminary data.</text>
</comment>
<dbReference type="AlphaFoldDB" id="G5GNY3"/>
<feature type="transmembrane region" description="Helical" evidence="1">
    <location>
        <begin position="100"/>
        <end position="125"/>
    </location>
</feature>
<reference evidence="2 3" key="1">
    <citation type="submission" date="2011-08" db="EMBL/GenBank/DDBJ databases">
        <title>The Genome Sequence of Selenomonas infelix ATCC 43532.</title>
        <authorList>
            <consortium name="The Broad Institute Genome Sequencing Platform"/>
            <person name="Earl A."/>
            <person name="Ward D."/>
            <person name="Feldgarden M."/>
            <person name="Gevers D."/>
            <person name="Izard J."/>
            <person name="Blanton J.M."/>
            <person name="Baranova O.V."/>
            <person name="Dewhirst F.E."/>
            <person name="Young S.K."/>
            <person name="Zeng Q."/>
            <person name="Gargeya S."/>
            <person name="Fitzgerald M."/>
            <person name="Haas B."/>
            <person name="Abouelleil A."/>
            <person name="Alvarado L."/>
            <person name="Arachchi H.M."/>
            <person name="Berlin A."/>
            <person name="Brown A."/>
            <person name="Chapman S.B."/>
            <person name="Chen Z."/>
            <person name="Dunbar C."/>
            <person name="Freedman E."/>
            <person name="Gearin G."/>
            <person name="Gellesch M."/>
            <person name="Goldberg J."/>
            <person name="Griggs A."/>
            <person name="Gujja S."/>
            <person name="Heiman D."/>
            <person name="Howarth C."/>
            <person name="Larson L."/>
            <person name="Lui A."/>
            <person name="MacDonald P.J.P."/>
            <person name="Montmayeur A."/>
            <person name="Murphy C."/>
            <person name="Neiman D."/>
            <person name="Pearson M."/>
            <person name="Priest M."/>
            <person name="Roberts A."/>
            <person name="Saif S."/>
            <person name="Shea T."/>
            <person name="Shenoy N."/>
            <person name="Sisk P."/>
            <person name="Stolte C."/>
            <person name="Sykes S."/>
            <person name="Wortman J."/>
            <person name="Nusbaum C."/>
            <person name="Birren B."/>
        </authorList>
    </citation>
    <scope>NUCLEOTIDE SEQUENCE [LARGE SCALE GENOMIC DNA]</scope>
    <source>
        <strain evidence="2 3">ATCC 43532</strain>
    </source>
</reference>
<dbReference type="HOGENOM" id="CLU_063635_0_0_9"/>
<name>G5GNY3_9FIRM</name>
<protein>
    <recommendedName>
        <fullName evidence="4">EcsC family protein</fullName>
    </recommendedName>
</protein>
<dbReference type="eggNOG" id="COG2217">
    <property type="taxonomic scope" value="Bacteria"/>
</dbReference>
<accession>G5GNY3</accession>